<dbReference type="InterPro" id="IPR000415">
    <property type="entry name" value="Nitroreductase-like"/>
</dbReference>
<dbReference type="EMBL" id="JAOECG010000003">
    <property type="protein sequence ID" value="MDG9786308.1"/>
    <property type="molecule type" value="Genomic_DNA"/>
</dbReference>
<evidence type="ECO:0000313" key="2">
    <source>
        <dbReference type="EMBL" id="MDG9786308.1"/>
    </source>
</evidence>
<name>A0AAJ6LEN6_ACIJO</name>
<evidence type="ECO:0000313" key="4">
    <source>
        <dbReference type="Proteomes" id="UP001244586"/>
    </source>
</evidence>
<dbReference type="Proteomes" id="UP001244586">
    <property type="component" value="Chromosome"/>
</dbReference>
<sequence length="77" mass="8586">MMMQNVMIAAKVRGLDTCLQAAWNHLHALVLNILDAVQKEELVCSIALGYADPERIVNRFITPHAPVEDFAVLLNND</sequence>
<dbReference type="Pfam" id="PF00881">
    <property type="entry name" value="Nitroreductase"/>
    <property type="match status" value="1"/>
</dbReference>
<dbReference type="InterPro" id="IPR029479">
    <property type="entry name" value="Nitroreductase"/>
</dbReference>
<reference evidence="3 4" key="2">
    <citation type="submission" date="2023-04" db="EMBL/GenBank/DDBJ databases">
        <title>Acinetobacter johnsonii isolate AYTCM encoding NDM-1, OXA-58 and PER-1.</title>
        <authorList>
            <person name="Tian C."/>
            <person name="Wang S."/>
            <person name="Fan X."/>
            <person name="Xia D."/>
        </authorList>
    </citation>
    <scope>NUCLEOTIDE SEQUENCE [LARGE SCALE GENOMIC DNA]</scope>
    <source>
        <strain evidence="3 4">AYTCM</strain>
    </source>
</reference>
<dbReference type="GO" id="GO:0016491">
    <property type="term" value="F:oxidoreductase activity"/>
    <property type="evidence" value="ECO:0007669"/>
    <property type="project" value="InterPro"/>
</dbReference>
<dbReference type="Proteomes" id="UP001157887">
    <property type="component" value="Unassembled WGS sequence"/>
</dbReference>
<dbReference type="AlphaFoldDB" id="A0AAJ6LEN6"/>
<evidence type="ECO:0000313" key="3">
    <source>
        <dbReference type="EMBL" id="WMG17121.1"/>
    </source>
</evidence>
<dbReference type="Gene3D" id="3.40.109.10">
    <property type="entry name" value="NADH Oxidase"/>
    <property type="match status" value="1"/>
</dbReference>
<organism evidence="3 4">
    <name type="scientific">Acinetobacter johnsonii</name>
    <dbReference type="NCBI Taxonomy" id="40214"/>
    <lineage>
        <taxon>Bacteria</taxon>
        <taxon>Pseudomonadati</taxon>
        <taxon>Pseudomonadota</taxon>
        <taxon>Gammaproteobacteria</taxon>
        <taxon>Moraxellales</taxon>
        <taxon>Moraxellaceae</taxon>
        <taxon>Acinetobacter</taxon>
    </lineage>
</organism>
<evidence type="ECO:0000259" key="1">
    <source>
        <dbReference type="Pfam" id="PF00881"/>
    </source>
</evidence>
<keyword evidence="4" id="KW-1185">Reference proteome</keyword>
<accession>A0AAJ6LEN6</accession>
<proteinExistence type="predicted"/>
<feature type="domain" description="Nitroreductase" evidence="1">
    <location>
        <begin position="1"/>
        <end position="50"/>
    </location>
</feature>
<gene>
    <name evidence="2" type="ORF">N7566_04775</name>
    <name evidence="3" type="ORF">QBJ73_12015</name>
</gene>
<reference evidence="2" key="1">
    <citation type="submission" date="2022-09" db="EMBL/GenBank/DDBJ databases">
        <title>Intensive care unit water sources are persistently colonized with multi-drug resistant bacteria and are the site of extensive horizontal gene transfer of antibiotic resistance genes.</title>
        <authorList>
            <person name="Diorio-Toth L."/>
        </authorList>
    </citation>
    <scope>NUCLEOTIDE SEQUENCE</scope>
    <source>
        <strain evidence="2">GD04065</strain>
    </source>
</reference>
<protein>
    <submittedName>
        <fullName evidence="3">Nitroreductase family protein</fullName>
    </submittedName>
</protein>
<dbReference type="EMBL" id="CP121776">
    <property type="protein sequence ID" value="WMG17121.1"/>
    <property type="molecule type" value="Genomic_DNA"/>
</dbReference>
<dbReference type="SUPFAM" id="SSF55469">
    <property type="entry name" value="FMN-dependent nitroreductase-like"/>
    <property type="match status" value="1"/>
</dbReference>